<name>A0A3D9L7I1_MARFU</name>
<keyword evidence="1" id="KW-0812">Transmembrane</keyword>
<dbReference type="OrthoDB" id="711014at2"/>
<keyword evidence="1" id="KW-0472">Membrane</keyword>
<dbReference type="RefSeq" id="WP_115867450.1">
    <property type="nucleotide sequence ID" value="NZ_QREG01000005.1"/>
</dbReference>
<dbReference type="AlphaFoldDB" id="A0A3D9L7I1"/>
<protein>
    <submittedName>
        <fullName evidence="2">Uncharacterized protein</fullName>
    </submittedName>
</protein>
<keyword evidence="1" id="KW-1133">Transmembrane helix</keyword>
<proteinExistence type="predicted"/>
<evidence type="ECO:0000256" key="1">
    <source>
        <dbReference type="SAM" id="Phobius"/>
    </source>
</evidence>
<reference evidence="2 3" key="1">
    <citation type="submission" date="2018-07" db="EMBL/GenBank/DDBJ databases">
        <title>Genomic Encyclopedia of Type Strains, Phase IV (KMG-IV): sequencing the most valuable type-strain genomes for metagenomic binning, comparative biology and taxonomic classification.</title>
        <authorList>
            <person name="Goeker M."/>
        </authorList>
    </citation>
    <scope>NUCLEOTIDE SEQUENCE [LARGE SCALE GENOMIC DNA]</scope>
    <source>
        <strain evidence="2 3">DSM 4134</strain>
    </source>
</reference>
<keyword evidence="3" id="KW-1185">Reference proteome</keyword>
<feature type="transmembrane region" description="Helical" evidence="1">
    <location>
        <begin position="21"/>
        <end position="41"/>
    </location>
</feature>
<organism evidence="2 3">
    <name type="scientific">Marinoscillum furvescens DSM 4134</name>
    <dbReference type="NCBI Taxonomy" id="1122208"/>
    <lineage>
        <taxon>Bacteria</taxon>
        <taxon>Pseudomonadati</taxon>
        <taxon>Bacteroidota</taxon>
        <taxon>Cytophagia</taxon>
        <taxon>Cytophagales</taxon>
        <taxon>Reichenbachiellaceae</taxon>
        <taxon>Marinoscillum</taxon>
    </lineage>
</organism>
<gene>
    <name evidence="2" type="ORF">C7460_10568</name>
</gene>
<feature type="transmembrane region" description="Helical" evidence="1">
    <location>
        <begin position="47"/>
        <end position="68"/>
    </location>
</feature>
<accession>A0A3D9L7I1</accession>
<evidence type="ECO:0000313" key="3">
    <source>
        <dbReference type="Proteomes" id="UP000256779"/>
    </source>
</evidence>
<comment type="caution">
    <text evidence="2">The sequence shown here is derived from an EMBL/GenBank/DDBJ whole genome shotgun (WGS) entry which is preliminary data.</text>
</comment>
<dbReference type="Proteomes" id="UP000256779">
    <property type="component" value="Unassembled WGS sequence"/>
</dbReference>
<evidence type="ECO:0000313" key="2">
    <source>
        <dbReference type="EMBL" id="REE00447.1"/>
    </source>
</evidence>
<feature type="transmembrane region" description="Helical" evidence="1">
    <location>
        <begin position="75"/>
        <end position="92"/>
    </location>
</feature>
<sequence>MPANKKYLSASFHQRLAKITSGLIGGYMLTSLLFMLAGHWIPVGPVLITLKFAGFVLWCGLLIVPFLFKNGWTAWGIYLFGVLVLAAICYALN</sequence>
<dbReference type="EMBL" id="QREG01000005">
    <property type="protein sequence ID" value="REE00447.1"/>
    <property type="molecule type" value="Genomic_DNA"/>
</dbReference>